<sequence length="145" mass="16379">MPRHDPIHLLQSSYAFVASVATRYGDLDPQAHINNVAVASIYEEGRSQFLHWLVENAEQTLEPPNRMIAQVTINYISQLYYPSMLTVAASILQIGRSSYRIGQAIFQDGQCCGLCETVVVHSDRQRNMEISASWRKTLLKAAMQH</sequence>
<dbReference type="SUPFAM" id="SSF54637">
    <property type="entry name" value="Thioesterase/thiol ester dehydrase-isomerase"/>
    <property type="match status" value="1"/>
</dbReference>
<gene>
    <name evidence="3" type="ORF">VP02_01260</name>
</gene>
<dbReference type="PATRIC" id="fig|132476.4.peg.277"/>
<dbReference type="AlphaFoldDB" id="A0A0F4XVU2"/>
<comment type="similarity">
    <text evidence="1">Belongs to the 4-hydroxybenzoyl-CoA thioesterase family.</text>
</comment>
<comment type="caution">
    <text evidence="3">The sequence shown here is derived from an EMBL/GenBank/DDBJ whole genome shotgun (WGS) entry which is preliminary data.</text>
</comment>
<dbReference type="PANTHER" id="PTHR31793:SF27">
    <property type="entry name" value="NOVEL THIOESTERASE SUPERFAMILY DOMAIN AND SAPOSIN A-TYPE DOMAIN CONTAINING PROTEIN (0610012H03RIK)"/>
    <property type="match status" value="1"/>
</dbReference>
<protein>
    <recommendedName>
        <fullName evidence="5">Acyl-CoA thioester hydrolase</fullName>
    </recommendedName>
</protein>
<evidence type="ECO:0008006" key="5">
    <source>
        <dbReference type="Google" id="ProtNLM"/>
    </source>
</evidence>
<dbReference type="Pfam" id="PF13279">
    <property type="entry name" value="4HBT_2"/>
    <property type="match status" value="1"/>
</dbReference>
<dbReference type="Gene3D" id="3.10.129.10">
    <property type="entry name" value="Hotdog Thioesterase"/>
    <property type="match status" value="1"/>
</dbReference>
<dbReference type="InterPro" id="IPR050563">
    <property type="entry name" value="4-hydroxybenzoyl-CoA_TE"/>
</dbReference>
<accession>A0A0F4XVU2</accession>
<dbReference type="GO" id="GO:0047617">
    <property type="term" value="F:fatty acyl-CoA hydrolase activity"/>
    <property type="evidence" value="ECO:0007669"/>
    <property type="project" value="TreeGrafter"/>
</dbReference>
<name>A0A0F4XVU2_9PSED</name>
<dbReference type="InterPro" id="IPR029069">
    <property type="entry name" value="HotDog_dom_sf"/>
</dbReference>
<dbReference type="OrthoDB" id="9799036at2"/>
<keyword evidence="2" id="KW-0378">Hydrolase</keyword>
<organism evidence="3 4">
    <name type="scientific">Pseudomonas kilonensis</name>
    <dbReference type="NCBI Taxonomy" id="132476"/>
    <lineage>
        <taxon>Bacteria</taxon>
        <taxon>Pseudomonadati</taxon>
        <taxon>Pseudomonadota</taxon>
        <taxon>Gammaproteobacteria</taxon>
        <taxon>Pseudomonadales</taxon>
        <taxon>Pseudomonadaceae</taxon>
        <taxon>Pseudomonas</taxon>
    </lineage>
</organism>
<evidence type="ECO:0000313" key="4">
    <source>
        <dbReference type="Proteomes" id="UP000033662"/>
    </source>
</evidence>
<evidence type="ECO:0000256" key="1">
    <source>
        <dbReference type="ARBA" id="ARBA00005953"/>
    </source>
</evidence>
<dbReference type="EMBL" id="JZXC01000001">
    <property type="protein sequence ID" value="KKA10002.1"/>
    <property type="molecule type" value="Genomic_DNA"/>
</dbReference>
<dbReference type="PANTHER" id="PTHR31793">
    <property type="entry name" value="4-HYDROXYBENZOYL-COA THIOESTERASE FAMILY MEMBER"/>
    <property type="match status" value="1"/>
</dbReference>
<dbReference type="Proteomes" id="UP000033662">
    <property type="component" value="Unassembled WGS sequence"/>
</dbReference>
<reference evidence="3 4" key="1">
    <citation type="submission" date="2015-03" db="EMBL/GenBank/DDBJ databases">
        <title>Pseudomonas fluorescens 1855-344 Genome sequencing and assembly.</title>
        <authorList>
            <person name="Eng W.W.H."/>
            <person name="Gan H.M."/>
            <person name="Savka M.A."/>
        </authorList>
    </citation>
    <scope>NUCLEOTIDE SEQUENCE [LARGE SCALE GENOMIC DNA]</scope>
    <source>
        <strain evidence="3 4">1855-344</strain>
    </source>
</reference>
<proteinExistence type="inferred from homology"/>
<dbReference type="CDD" id="cd00586">
    <property type="entry name" value="4HBT"/>
    <property type="match status" value="1"/>
</dbReference>
<evidence type="ECO:0000256" key="2">
    <source>
        <dbReference type="ARBA" id="ARBA00022801"/>
    </source>
</evidence>
<evidence type="ECO:0000313" key="3">
    <source>
        <dbReference type="EMBL" id="KKA10002.1"/>
    </source>
</evidence>